<keyword evidence="7" id="KW-0539">Nucleus</keyword>
<evidence type="ECO:0000256" key="9">
    <source>
        <dbReference type="SAM" id="MobiDB-lite"/>
    </source>
</evidence>
<keyword evidence="6" id="KW-0413">Isomerase</keyword>
<keyword evidence="4 8" id="KW-0694">RNA-binding</keyword>
<dbReference type="InterPro" id="IPR002130">
    <property type="entry name" value="Cyclophilin-type_PPIase_dom"/>
</dbReference>
<evidence type="ECO:0000259" key="12">
    <source>
        <dbReference type="PROSITE" id="PS50102"/>
    </source>
</evidence>
<dbReference type="InterPro" id="IPR035542">
    <property type="entry name" value="CRIP"/>
</dbReference>
<dbReference type="Gene3D" id="3.30.70.330">
    <property type="match status" value="1"/>
</dbReference>
<feature type="domain" description="RRM" evidence="12">
    <location>
        <begin position="883"/>
        <end position="960"/>
    </location>
</feature>
<dbReference type="SUPFAM" id="SSF50891">
    <property type="entry name" value="Cyclophilin-like"/>
    <property type="match status" value="1"/>
</dbReference>
<feature type="compositionally biased region" description="Basic and acidic residues" evidence="9">
    <location>
        <begin position="1040"/>
        <end position="1055"/>
    </location>
</feature>
<evidence type="ECO:0000256" key="1">
    <source>
        <dbReference type="ARBA" id="ARBA00000971"/>
    </source>
</evidence>
<name>A0A976IFL0_BRELC</name>
<keyword evidence="5" id="KW-0697">Rotamase</keyword>
<dbReference type="Pfam" id="PF00076">
    <property type="entry name" value="RRM_1"/>
    <property type="match status" value="1"/>
</dbReference>
<dbReference type="InterPro" id="IPR035979">
    <property type="entry name" value="RBD_domain_sf"/>
</dbReference>
<feature type="region of interest" description="Disordered" evidence="9">
    <location>
        <begin position="1031"/>
        <end position="1144"/>
    </location>
</feature>
<comment type="caution">
    <text evidence="13">The sequence shown here is derived from an EMBL/GenBank/DDBJ whole genome shotgun (WGS) entry which is preliminary data.</text>
</comment>
<keyword evidence="10" id="KW-0732">Signal</keyword>
<dbReference type="RefSeq" id="XP_067819505.1">
    <property type="nucleotide sequence ID" value="XM_067964844.1"/>
</dbReference>
<dbReference type="Proteomes" id="UP000294530">
    <property type="component" value="Unassembled WGS sequence"/>
</dbReference>
<dbReference type="PROSITE" id="PS50072">
    <property type="entry name" value="CSA_PPIASE_2"/>
    <property type="match status" value="1"/>
</dbReference>
<evidence type="ECO:0000256" key="5">
    <source>
        <dbReference type="ARBA" id="ARBA00023110"/>
    </source>
</evidence>
<dbReference type="InterPro" id="IPR029000">
    <property type="entry name" value="Cyclophilin-like_dom_sf"/>
</dbReference>
<reference evidence="13 14" key="1">
    <citation type="journal article" date="2021" name="Genome Biol.">
        <title>AFLAP: assembly-free linkage analysis pipeline using k-mers from genome sequencing data.</title>
        <authorList>
            <person name="Fletcher K."/>
            <person name="Zhang L."/>
            <person name="Gil J."/>
            <person name="Han R."/>
            <person name="Cavanaugh K."/>
            <person name="Michelmore R."/>
        </authorList>
    </citation>
    <scope>NUCLEOTIDE SEQUENCE [LARGE SCALE GENOMIC DNA]</scope>
    <source>
        <strain evidence="13 14">SF5</strain>
    </source>
</reference>
<dbReference type="Pfam" id="PF00160">
    <property type="entry name" value="Pro_isomerase"/>
    <property type="match status" value="1"/>
</dbReference>
<dbReference type="EC" id="5.2.1.8" evidence="3"/>
<evidence type="ECO:0000313" key="13">
    <source>
        <dbReference type="EMBL" id="TDH70006.1"/>
    </source>
</evidence>
<dbReference type="SMART" id="SM00360">
    <property type="entry name" value="RRM"/>
    <property type="match status" value="1"/>
</dbReference>
<dbReference type="FunFam" id="3.30.70.330:FF:001289">
    <property type="entry name" value="Peptidyl-prolyl cis-trans isomerase"/>
    <property type="match status" value="1"/>
</dbReference>
<feature type="compositionally biased region" description="Basic and acidic residues" evidence="9">
    <location>
        <begin position="998"/>
        <end position="1010"/>
    </location>
</feature>
<evidence type="ECO:0000256" key="2">
    <source>
        <dbReference type="ARBA" id="ARBA00004123"/>
    </source>
</evidence>
<dbReference type="Gene3D" id="2.40.100.10">
    <property type="entry name" value="Cyclophilin-like"/>
    <property type="match status" value="1"/>
</dbReference>
<dbReference type="GO" id="GO:0003723">
    <property type="term" value="F:RNA binding"/>
    <property type="evidence" value="ECO:0007669"/>
    <property type="project" value="UniProtKB-UniRule"/>
</dbReference>
<dbReference type="InterPro" id="IPR012677">
    <property type="entry name" value="Nucleotide-bd_a/b_plait_sf"/>
</dbReference>
<dbReference type="FunFam" id="2.40.100.10:FF:000015">
    <property type="entry name" value="Peptidyl-prolyl cis-trans isomerase"/>
    <property type="match status" value="1"/>
</dbReference>
<protein>
    <recommendedName>
        <fullName evidence="3">peptidylprolyl isomerase</fullName>
        <ecNumber evidence="3">5.2.1.8</ecNumber>
    </recommendedName>
</protein>
<accession>A0A976IFL0</accession>
<dbReference type="InterPro" id="IPR000504">
    <property type="entry name" value="RRM_dom"/>
</dbReference>
<evidence type="ECO:0000256" key="3">
    <source>
        <dbReference type="ARBA" id="ARBA00013194"/>
    </source>
</evidence>
<comment type="subcellular location">
    <subcellularLocation>
        <location evidence="2">Nucleus</location>
    </subcellularLocation>
</comment>
<dbReference type="CDD" id="cd12235">
    <property type="entry name" value="RRM_PPIL4"/>
    <property type="match status" value="1"/>
</dbReference>
<dbReference type="PANTHER" id="PTHR45843">
    <property type="entry name" value="PEPTIDYL-PROLYL CIS-TRANS ISOMERASE-LIKE 4"/>
    <property type="match status" value="1"/>
</dbReference>
<dbReference type="GO" id="GO:0005634">
    <property type="term" value="C:nucleus"/>
    <property type="evidence" value="ECO:0007669"/>
    <property type="project" value="UniProtKB-SubCell"/>
</dbReference>
<sequence>MPRLLALFPFLSTIANVVAATNVHQNTQLQPIAATPQQETDANSSFVLKTKSNPPILPTLPASATVAAKSFATVSDALSSVRFHSPWSKYLKPLQSSKGKASRHNTKVTVASSESSKYAAVSTHDSGTSYTLATPLTATSSVVPTYRNWVGPHKGECDAACWREAHIMDTCPSYYKRHEATHSCWTECPMEFPVACGVECVRQNDDCGRELFYKVSSLVNVGLNGIMDNWFGKFANMAKSVRTTVYCSCMLLGLVRAMLRYVRSIQSADPHTPSSKLLAALYQSNAVVVELPITIQMCLGKRVESSWWLADRLLATTQFIVAEVLANGDELVTKWEHFRTFLEKANFTAPSNEMTKGEIRYLTDALNTNSTCGHDLQGLVHRTWASIQAFREKNPGSTENELRVAVQETAIVKTDIAIVTSNCMELLLQQSDAVTAYRTRDTIRKTFRVIIDDLITKGKSNNGTSFQAQEDTYRALNEGMSMWVCTGFDMTGISSMISDYFQSICGPTQFIGEVDDGTHPDTLGLNMIQKAFKNSTLSWTRQGDGNVIIRFKNNDVKDVAVNLKSGGDKIDEVYIAKGSYVVWKSTVKQLGGKTLYMDRWRSGFLGLPSTKGGSLMLWVPHAAEGGHLELDVKSIMSVLLETTLGALVLDLYVDECPLACTNFLKLCKIKYYHGCLFFNVQENFMVQAGDPTATGAGGDSIYGQLNGIQARFFDDELPKATGRSHEDRTGLLGMASGSMNQNASQFYITTRADDMAYLDEQHTIFGEVAEGMDVLEKINALFVDKDDRPYQDVRIKHTYVLEDPYPDPVGLEKLMPLASPTRERPNDETVESRLAADEKLDENEGKTDHEIEKAVRANEAKSRAVVLEMIGDLPDADVKPPEEVLFVCKLNPVTESSDLDMAFCRFGPCKSDVIRDYKTGDSLCFAFVEFTDSRHCEEAYFKMNNVLLDDRRIKVDFSQSVSKLWNKVQRRPWEKTTKRDGDAFAGNGKGRRHFGKKTGAEGRQREGGLLEFKSRETDKFQLVEEEEAALSLLRRHKPRSDHQENRQRHDRDRRKQSVYLARKSSQWKRGHDRSRSRRSRSAFKRTSRDRQKRSRSRSRETLDRWKRSRSRNRDRHRRSQSRSSSHGENRTRDRKTHTTSHSATTMQVAMSRAWHAFCMLLSITFLVNAAFTHDSIVRDDDVASSKTAPLSAKTLTTPTQLPVHADTNATSSHKPHDSFFSYTKVPLISLNFSLNGSIPPNWVGPSIGDYVDTACYRKQLPLNSQGHCPQGYRVSHNRCWAQCPMAYPVQCFSQCIPQNDDCTLELMSKIVNPGYVALNFATAGVFNALHRTFKTVKRSLMCAFTVFNIAEGISRFLRYRQLTSPNGTKEELLAAVYQTDLFLVDLPVTITACTGHKIPRYAFWSDAVVTAAEVMVKQLLTNPDMILSSVDAFVLFFMNTTIGKSTFDLDKESVTSLKTLIASGSTCGFELKRLTDRVIMKVDDMRETHPKASKEDLRTFMSDSSIVQRDVPNVTNYCMGELLQRKKPYAAYQTRDVLRKTFGVIIDQLIDRSTTDLGEEMTRQDYWSYASNLGLLALSALDPTGIAFMTYYYVQPLCGPTEFIGEVDDGSATDALGLATQDDAFHGSHGTWMKKGDGNVKMEFVSTDIKDVDVNIYSGGHLFATVRVCRGETRKWTSTVMALQDKTMYLDRWRSNFVGLPTTGGGSLLLWVPRSSEGGHLELTIKINRS</sequence>
<evidence type="ECO:0000256" key="4">
    <source>
        <dbReference type="ARBA" id="ARBA00022884"/>
    </source>
</evidence>
<feature type="region of interest" description="Disordered" evidence="9">
    <location>
        <begin position="975"/>
        <end position="1010"/>
    </location>
</feature>
<feature type="chain" id="PRO_5037077463" description="peptidylprolyl isomerase" evidence="10">
    <location>
        <begin position="21"/>
        <end position="1730"/>
    </location>
</feature>
<dbReference type="InterPro" id="IPR035538">
    <property type="entry name" value="Cyclophilin_PPIL4"/>
</dbReference>
<dbReference type="PRINTS" id="PR00153">
    <property type="entry name" value="CSAPPISMRASE"/>
</dbReference>
<dbReference type="SUPFAM" id="SSF54928">
    <property type="entry name" value="RNA-binding domain, RBD"/>
    <property type="match status" value="1"/>
</dbReference>
<evidence type="ECO:0000259" key="11">
    <source>
        <dbReference type="PROSITE" id="PS50072"/>
    </source>
</evidence>
<evidence type="ECO:0000256" key="8">
    <source>
        <dbReference type="PROSITE-ProRule" id="PRU00176"/>
    </source>
</evidence>
<feature type="signal peptide" evidence="10">
    <location>
        <begin position="1"/>
        <end position="20"/>
    </location>
</feature>
<evidence type="ECO:0000313" key="14">
    <source>
        <dbReference type="Proteomes" id="UP000294530"/>
    </source>
</evidence>
<feature type="compositionally biased region" description="Basic residues" evidence="9">
    <location>
        <begin position="1065"/>
        <end position="1096"/>
    </location>
</feature>
<dbReference type="PANTHER" id="PTHR45843:SF1">
    <property type="entry name" value="PEPTIDYL-PROLYL CIS-TRANS ISOMERASE-LIKE 4"/>
    <property type="match status" value="1"/>
</dbReference>
<dbReference type="EMBL" id="SHOA02000019">
    <property type="protein sequence ID" value="TDH70006.1"/>
    <property type="molecule type" value="Genomic_DNA"/>
</dbReference>
<gene>
    <name evidence="13" type="ORF">CCR75_006776</name>
</gene>
<proteinExistence type="predicted"/>
<organism evidence="13 14">
    <name type="scientific">Bremia lactucae</name>
    <name type="common">Lettuce downy mildew</name>
    <dbReference type="NCBI Taxonomy" id="4779"/>
    <lineage>
        <taxon>Eukaryota</taxon>
        <taxon>Sar</taxon>
        <taxon>Stramenopiles</taxon>
        <taxon>Oomycota</taxon>
        <taxon>Peronosporomycetes</taxon>
        <taxon>Peronosporales</taxon>
        <taxon>Peronosporaceae</taxon>
        <taxon>Bremia</taxon>
    </lineage>
</organism>
<evidence type="ECO:0000256" key="7">
    <source>
        <dbReference type="ARBA" id="ARBA00023242"/>
    </source>
</evidence>
<dbReference type="KEGG" id="blac:94350515"/>
<evidence type="ECO:0000256" key="10">
    <source>
        <dbReference type="SAM" id="SignalP"/>
    </source>
</evidence>
<dbReference type="OrthoDB" id="2083at2759"/>
<feature type="domain" description="PPIase cyclophilin-type" evidence="11">
    <location>
        <begin position="641"/>
        <end position="800"/>
    </location>
</feature>
<dbReference type="PROSITE" id="PS50102">
    <property type="entry name" value="RRM"/>
    <property type="match status" value="1"/>
</dbReference>
<feature type="compositionally biased region" description="Basic residues" evidence="9">
    <location>
        <begin position="1106"/>
        <end position="1120"/>
    </location>
</feature>
<dbReference type="GO" id="GO:0003755">
    <property type="term" value="F:peptidyl-prolyl cis-trans isomerase activity"/>
    <property type="evidence" value="ECO:0007669"/>
    <property type="project" value="UniProtKB-KW"/>
</dbReference>
<dbReference type="CDD" id="cd01921">
    <property type="entry name" value="cyclophilin_RRM"/>
    <property type="match status" value="1"/>
</dbReference>
<keyword evidence="14" id="KW-1185">Reference proteome</keyword>
<comment type="catalytic activity">
    <reaction evidence="1">
        <text>[protein]-peptidylproline (omega=180) = [protein]-peptidylproline (omega=0)</text>
        <dbReference type="Rhea" id="RHEA:16237"/>
        <dbReference type="Rhea" id="RHEA-COMP:10747"/>
        <dbReference type="Rhea" id="RHEA-COMP:10748"/>
        <dbReference type="ChEBI" id="CHEBI:83833"/>
        <dbReference type="ChEBI" id="CHEBI:83834"/>
        <dbReference type="EC" id="5.2.1.8"/>
    </reaction>
</comment>
<dbReference type="GeneID" id="94350515"/>
<evidence type="ECO:0000256" key="6">
    <source>
        <dbReference type="ARBA" id="ARBA00023235"/>
    </source>
</evidence>